<accession>A0A831RVQ9</accession>
<evidence type="ECO:0000313" key="2">
    <source>
        <dbReference type="EMBL" id="HEC06699.1"/>
    </source>
</evidence>
<sequence length="203" mass="22970">MGGCLLFPNKRLQRALGQEMEAARLACERTGEAARCFRDFRYRTRKSWSCERRVIGKAEYLPGKANPRFVVTSLSPGEADAKRLYEELYCARGEMENRIKEQQLGLFADRTSSATLRANQLRLYFSSFAYVLLQGLRRLGLAGTAFAKAQSTTIRLKLLKIGARLRLTARKVWLSFSEAYPYASDIAQILANLKQHPAWSPPG</sequence>
<feature type="domain" description="Transposase DDE" evidence="1">
    <location>
        <begin position="8"/>
        <end position="197"/>
    </location>
</feature>
<dbReference type="AlphaFoldDB" id="A0A831RVQ9"/>
<gene>
    <name evidence="2" type="ORF">ENJ12_07600</name>
</gene>
<dbReference type="InterPro" id="IPR025668">
    <property type="entry name" value="Tnp_DDE_dom"/>
</dbReference>
<dbReference type="Pfam" id="PF13701">
    <property type="entry name" value="DDE_Tnp_1_4"/>
    <property type="match status" value="1"/>
</dbReference>
<protein>
    <recommendedName>
        <fullName evidence="1">Transposase DDE domain-containing protein</fullName>
    </recommendedName>
</protein>
<comment type="caution">
    <text evidence="2">The sequence shown here is derived from an EMBL/GenBank/DDBJ whole genome shotgun (WGS) entry which is preliminary data.</text>
</comment>
<dbReference type="Proteomes" id="UP000886339">
    <property type="component" value="Unassembled WGS sequence"/>
</dbReference>
<dbReference type="EMBL" id="DRLF01000267">
    <property type="protein sequence ID" value="HEC06699.1"/>
    <property type="molecule type" value="Genomic_DNA"/>
</dbReference>
<organism evidence="2">
    <name type="scientific">Thiolapillus brandeum</name>
    <dbReference type="NCBI Taxonomy" id="1076588"/>
    <lineage>
        <taxon>Bacteria</taxon>
        <taxon>Pseudomonadati</taxon>
        <taxon>Pseudomonadota</taxon>
        <taxon>Gammaproteobacteria</taxon>
        <taxon>Chromatiales</taxon>
        <taxon>Sedimenticolaceae</taxon>
        <taxon>Thiolapillus</taxon>
    </lineage>
</organism>
<name>A0A831RVQ9_9GAMM</name>
<reference evidence="2" key="1">
    <citation type="journal article" date="2020" name="mSystems">
        <title>Genome- and Community-Level Interaction Insights into Carbon Utilization and Element Cycling Functions of Hydrothermarchaeota in Hydrothermal Sediment.</title>
        <authorList>
            <person name="Zhou Z."/>
            <person name="Liu Y."/>
            <person name="Xu W."/>
            <person name="Pan J."/>
            <person name="Luo Z.H."/>
            <person name="Li M."/>
        </authorList>
    </citation>
    <scope>NUCLEOTIDE SEQUENCE [LARGE SCALE GENOMIC DNA]</scope>
    <source>
        <strain evidence="2">HyVt-458</strain>
    </source>
</reference>
<evidence type="ECO:0000259" key="1">
    <source>
        <dbReference type="Pfam" id="PF13701"/>
    </source>
</evidence>
<proteinExistence type="predicted"/>